<organism evidence="1 2">
    <name type="scientific">Scutellospora calospora</name>
    <dbReference type="NCBI Taxonomy" id="85575"/>
    <lineage>
        <taxon>Eukaryota</taxon>
        <taxon>Fungi</taxon>
        <taxon>Fungi incertae sedis</taxon>
        <taxon>Mucoromycota</taxon>
        <taxon>Glomeromycotina</taxon>
        <taxon>Glomeromycetes</taxon>
        <taxon>Diversisporales</taxon>
        <taxon>Gigasporaceae</taxon>
        <taxon>Scutellospora</taxon>
    </lineage>
</organism>
<reference evidence="1" key="1">
    <citation type="submission" date="2021-06" db="EMBL/GenBank/DDBJ databases">
        <authorList>
            <person name="Kallberg Y."/>
            <person name="Tangrot J."/>
            <person name="Rosling A."/>
        </authorList>
    </citation>
    <scope>NUCLEOTIDE SEQUENCE</scope>
    <source>
        <strain evidence="1">AU212A</strain>
    </source>
</reference>
<evidence type="ECO:0000313" key="1">
    <source>
        <dbReference type="EMBL" id="CAG8441555.1"/>
    </source>
</evidence>
<sequence length="54" mass="5981">MNNTILSIENIYDEVLCSDPDKDYEVLDDSIGDDSESLKQLTTPFLSSAHSTSN</sequence>
<feature type="non-terminal residue" evidence="1">
    <location>
        <position position="54"/>
    </location>
</feature>
<name>A0ACA9JXR6_9GLOM</name>
<proteinExistence type="predicted"/>
<accession>A0ACA9JXR6</accession>
<dbReference type="Proteomes" id="UP000789860">
    <property type="component" value="Unassembled WGS sequence"/>
</dbReference>
<protein>
    <submittedName>
        <fullName evidence="1">4409_t:CDS:1</fullName>
    </submittedName>
</protein>
<comment type="caution">
    <text evidence="1">The sequence shown here is derived from an EMBL/GenBank/DDBJ whole genome shotgun (WGS) entry which is preliminary data.</text>
</comment>
<evidence type="ECO:0000313" key="2">
    <source>
        <dbReference type="Proteomes" id="UP000789860"/>
    </source>
</evidence>
<keyword evidence="2" id="KW-1185">Reference proteome</keyword>
<gene>
    <name evidence="1" type="ORF">SCALOS_LOCUS662</name>
</gene>
<dbReference type="EMBL" id="CAJVPM010000322">
    <property type="protein sequence ID" value="CAG8441555.1"/>
    <property type="molecule type" value="Genomic_DNA"/>
</dbReference>